<dbReference type="AlphaFoldDB" id="X1P2L4"/>
<sequence length="95" mass="11170">YCLVDIPENTSYIISVIAFDYLNRFEADTITVIHNPFAPTFWINNPFDINSYSSETNVSISWDVYNIFADEFIIYVNGTEYDNFRRNTFSHSRTC</sequence>
<organism evidence="1">
    <name type="scientific">marine sediment metagenome</name>
    <dbReference type="NCBI Taxonomy" id="412755"/>
    <lineage>
        <taxon>unclassified sequences</taxon>
        <taxon>metagenomes</taxon>
        <taxon>ecological metagenomes</taxon>
    </lineage>
</organism>
<accession>X1P2L4</accession>
<protein>
    <recommendedName>
        <fullName evidence="2">Fibronectin type-III domain-containing protein</fullName>
    </recommendedName>
</protein>
<reference evidence="1" key="1">
    <citation type="journal article" date="2014" name="Front. Microbiol.">
        <title>High frequency of phylogenetically diverse reductive dehalogenase-homologous genes in deep subseafloor sedimentary metagenomes.</title>
        <authorList>
            <person name="Kawai M."/>
            <person name="Futagami T."/>
            <person name="Toyoda A."/>
            <person name="Takaki Y."/>
            <person name="Nishi S."/>
            <person name="Hori S."/>
            <person name="Arai W."/>
            <person name="Tsubouchi T."/>
            <person name="Morono Y."/>
            <person name="Uchiyama I."/>
            <person name="Ito T."/>
            <person name="Fujiyama A."/>
            <person name="Inagaki F."/>
            <person name="Takami H."/>
        </authorList>
    </citation>
    <scope>NUCLEOTIDE SEQUENCE</scope>
    <source>
        <strain evidence="1">Expedition CK06-06</strain>
    </source>
</reference>
<feature type="non-terminal residue" evidence="1">
    <location>
        <position position="1"/>
    </location>
</feature>
<comment type="caution">
    <text evidence="1">The sequence shown here is derived from an EMBL/GenBank/DDBJ whole genome shotgun (WGS) entry which is preliminary data.</text>
</comment>
<evidence type="ECO:0008006" key="2">
    <source>
        <dbReference type="Google" id="ProtNLM"/>
    </source>
</evidence>
<gene>
    <name evidence="1" type="ORF">S06H3_29951</name>
</gene>
<evidence type="ECO:0000313" key="1">
    <source>
        <dbReference type="EMBL" id="GAI25149.1"/>
    </source>
</evidence>
<proteinExistence type="predicted"/>
<dbReference type="EMBL" id="BARV01017601">
    <property type="protein sequence ID" value="GAI25149.1"/>
    <property type="molecule type" value="Genomic_DNA"/>
</dbReference>
<name>X1P2L4_9ZZZZ</name>